<feature type="transmembrane region" description="Helical" evidence="8">
    <location>
        <begin position="389"/>
        <end position="413"/>
    </location>
</feature>
<organism evidence="10 11">
    <name type="scientific">Coleophoma cylindrospora</name>
    <dbReference type="NCBI Taxonomy" id="1849047"/>
    <lineage>
        <taxon>Eukaryota</taxon>
        <taxon>Fungi</taxon>
        <taxon>Dikarya</taxon>
        <taxon>Ascomycota</taxon>
        <taxon>Pezizomycotina</taxon>
        <taxon>Leotiomycetes</taxon>
        <taxon>Helotiales</taxon>
        <taxon>Dermateaceae</taxon>
        <taxon>Coleophoma</taxon>
    </lineage>
</organism>
<feature type="domain" description="Major facilitator superfamily (MFS) profile" evidence="9">
    <location>
        <begin position="92"/>
        <end position="549"/>
    </location>
</feature>
<gene>
    <name evidence="10" type="ORF">BP6252_13451</name>
</gene>
<feature type="region of interest" description="Disordered" evidence="7">
    <location>
        <begin position="31"/>
        <end position="50"/>
    </location>
</feature>
<comment type="subcellular location">
    <subcellularLocation>
        <location evidence="1">Membrane</location>
        <topology evidence="1">Multi-pass membrane protein</topology>
    </subcellularLocation>
</comment>
<keyword evidence="6 8" id="KW-0472">Membrane</keyword>
<evidence type="ECO:0000256" key="6">
    <source>
        <dbReference type="ARBA" id="ARBA00023136"/>
    </source>
</evidence>
<reference evidence="10 11" key="1">
    <citation type="journal article" date="2018" name="IMA Fungus">
        <title>IMA Genome-F 9: Draft genome sequence of Annulohypoxylon stygium, Aspergillus mulundensis, Berkeleyomyces basicola (syn. Thielaviopsis basicola), Ceratocystis smalleyi, two Cercospora beticola strains, Coleophoma cylindrospora, Fusarium fracticaudum, Phialophora cf. hyalina, and Morchella septimelata.</title>
        <authorList>
            <person name="Wingfield B.D."/>
            <person name="Bills G.F."/>
            <person name="Dong Y."/>
            <person name="Huang W."/>
            <person name="Nel W.J."/>
            <person name="Swalarsk-Parry B.S."/>
            <person name="Vaghefi N."/>
            <person name="Wilken P.M."/>
            <person name="An Z."/>
            <person name="de Beer Z.W."/>
            <person name="De Vos L."/>
            <person name="Chen L."/>
            <person name="Duong T.A."/>
            <person name="Gao Y."/>
            <person name="Hammerbacher A."/>
            <person name="Kikkert J.R."/>
            <person name="Li Y."/>
            <person name="Li H."/>
            <person name="Li K."/>
            <person name="Li Q."/>
            <person name="Liu X."/>
            <person name="Ma X."/>
            <person name="Naidoo K."/>
            <person name="Pethybridge S.J."/>
            <person name="Sun J."/>
            <person name="Steenkamp E.T."/>
            <person name="van der Nest M.A."/>
            <person name="van Wyk S."/>
            <person name="Wingfield M.J."/>
            <person name="Xiong C."/>
            <person name="Yue Q."/>
            <person name="Zhang X."/>
        </authorList>
    </citation>
    <scope>NUCLEOTIDE SEQUENCE [LARGE SCALE GENOMIC DNA]</scope>
    <source>
        <strain evidence="10 11">BP6252</strain>
    </source>
</reference>
<dbReference type="CDD" id="cd17476">
    <property type="entry name" value="MFS_Amf1_MDR_like"/>
    <property type="match status" value="1"/>
</dbReference>
<evidence type="ECO:0000313" key="10">
    <source>
        <dbReference type="EMBL" id="RDW58040.1"/>
    </source>
</evidence>
<dbReference type="SUPFAM" id="SSF103473">
    <property type="entry name" value="MFS general substrate transporter"/>
    <property type="match status" value="2"/>
</dbReference>
<evidence type="ECO:0000256" key="8">
    <source>
        <dbReference type="SAM" id="Phobius"/>
    </source>
</evidence>
<keyword evidence="3" id="KW-0813">Transport</keyword>
<comment type="caution">
    <text evidence="10">The sequence shown here is derived from an EMBL/GenBank/DDBJ whole genome shotgun (WGS) entry which is preliminary data.</text>
</comment>
<dbReference type="InterPro" id="IPR011701">
    <property type="entry name" value="MFS"/>
</dbReference>
<dbReference type="GO" id="GO:0016020">
    <property type="term" value="C:membrane"/>
    <property type="evidence" value="ECO:0007669"/>
    <property type="project" value="UniProtKB-SubCell"/>
</dbReference>
<feature type="transmembrane region" description="Helical" evidence="8">
    <location>
        <begin position="357"/>
        <end position="377"/>
    </location>
</feature>
<protein>
    <submittedName>
        <fullName evidence="10">MFS multidrug transporter-like protein</fullName>
    </submittedName>
</protein>
<dbReference type="PANTHER" id="PTHR42718:SF1">
    <property type="entry name" value="LOW AFFINITY AMMONIUM TRANSPORTER"/>
    <property type="match status" value="1"/>
</dbReference>
<evidence type="ECO:0000313" key="11">
    <source>
        <dbReference type="Proteomes" id="UP000256645"/>
    </source>
</evidence>
<evidence type="ECO:0000256" key="4">
    <source>
        <dbReference type="ARBA" id="ARBA00022692"/>
    </source>
</evidence>
<feature type="transmembrane region" description="Helical" evidence="8">
    <location>
        <begin position="129"/>
        <end position="147"/>
    </location>
</feature>
<feature type="transmembrane region" description="Helical" evidence="8">
    <location>
        <begin position="159"/>
        <end position="184"/>
    </location>
</feature>
<evidence type="ECO:0000256" key="5">
    <source>
        <dbReference type="ARBA" id="ARBA00022989"/>
    </source>
</evidence>
<dbReference type="GO" id="GO:0022857">
    <property type="term" value="F:transmembrane transporter activity"/>
    <property type="evidence" value="ECO:0007669"/>
    <property type="project" value="InterPro"/>
</dbReference>
<evidence type="ECO:0000256" key="7">
    <source>
        <dbReference type="SAM" id="MobiDB-lite"/>
    </source>
</evidence>
<proteinExistence type="inferred from homology"/>
<dbReference type="PROSITE" id="PS50850">
    <property type="entry name" value="MFS"/>
    <property type="match status" value="1"/>
</dbReference>
<dbReference type="Proteomes" id="UP000256645">
    <property type="component" value="Unassembled WGS sequence"/>
</dbReference>
<keyword evidence="5 8" id="KW-1133">Transmembrane helix</keyword>
<dbReference type="FunFam" id="1.20.1250.20:FF:000285">
    <property type="entry name" value="MFS general substrate transporter"/>
    <property type="match status" value="1"/>
</dbReference>
<dbReference type="Pfam" id="PF07690">
    <property type="entry name" value="MFS_1"/>
    <property type="match status" value="1"/>
</dbReference>
<feature type="transmembrane region" description="Helical" evidence="8">
    <location>
        <begin position="319"/>
        <end position="337"/>
    </location>
</feature>
<feature type="transmembrane region" description="Helical" evidence="8">
    <location>
        <begin position="445"/>
        <end position="471"/>
    </location>
</feature>
<comment type="similarity">
    <text evidence="2">Belongs to the major facilitator superfamily.</text>
</comment>
<feature type="transmembrane region" description="Helical" evidence="8">
    <location>
        <begin position="420"/>
        <end position="439"/>
    </location>
</feature>
<dbReference type="AlphaFoldDB" id="A0A3D8Q8P0"/>
<name>A0A3D8Q8P0_9HELO</name>
<feature type="compositionally biased region" description="Polar residues" evidence="7">
    <location>
        <begin position="37"/>
        <end position="50"/>
    </location>
</feature>
<evidence type="ECO:0000259" key="9">
    <source>
        <dbReference type="PROSITE" id="PS50850"/>
    </source>
</evidence>
<sequence>MSNHHENDSKSLQNHEASNNQTSFEFCLDEKADPGQQHPNHTYSPNHASSQLDDHIDLEQQKTTQTAAPHLGLELTQSHIQEPKSKVREILFITVLCLAQFTTQAGLGQALAPLHIIGRSFGTTNPGQLSWFIAAYSLTVGTFILIAGRLGDVFGHKKFFVAGFLWYGIWSILAGLSVYSNAIFFDCCRAIQGIGPAFCLPNAIAILGRTYEPGRKQEMIFSIFGACAPSGFAFGAVFSSLFAQLAWWPWAYWVMGIFCILLAGAGLIVIPHAPPPVFDNSVSVWKRVDVFGSVVGVAGLVLINFAWNQGPVIGWPTVYVYVLLIVGCIILGLFAIIESRAQFPLLPSDVFTAKTGFVLTCIATGWASFGVWIYYLFQVSEELRGFSPILASGSFAPATMSGLCAGLTTGVIFSKVPPSIVMMAALLAFTIGGILVATAPLGETYWGQSLVAVIIMPWGMDMSFPAATIILSNSMHKEHQGLAASLVNTVINYSISIGLGIAGTVESQVNNGGLTRSDTLKGYRSAQYVGIGLSGLGLLVSIAFGLHERQKRALQ</sequence>
<keyword evidence="4 8" id="KW-0812">Transmembrane</keyword>
<feature type="transmembrane region" description="Helical" evidence="8">
    <location>
        <begin position="483"/>
        <end position="505"/>
    </location>
</feature>
<evidence type="ECO:0000256" key="3">
    <source>
        <dbReference type="ARBA" id="ARBA00022448"/>
    </source>
</evidence>
<dbReference type="InterPro" id="IPR020846">
    <property type="entry name" value="MFS_dom"/>
</dbReference>
<keyword evidence="11" id="KW-1185">Reference proteome</keyword>
<evidence type="ECO:0000256" key="2">
    <source>
        <dbReference type="ARBA" id="ARBA00008335"/>
    </source>
</evidence>
<feature type="transmembrane region" description="Helical" evidence="8">
    <location>
        <begin position="290"/>
        <end position="307"/>
    </location>
</feature>
<feature type="transmembrane region" description="Helical" evidence="8">
    <location>
        <begin position="220"/>
        <end position="244"/>
    </location>
</feature>
<dbReference type="InterPro" id="IPR036259">
    <property type="entry name" value="MFS_trans_sf"/>
</dbReference>
<dbReference type="Gene3D" id="1.20.1250.20">
    <property type="entry name" value="MFS general substrate transporter like domains"/>
    <property type="match status" value="2"/>
</dbReference>
<evidence type="ECO:0000256" key="1">
    <source>
        <dbReference type="ARBA" id="ARBA00004141"/>
    </source>
</evidence>
<dbReference type="OrthoDB" id="2428527at2759"/>
<feature type="transmembrane region" description="Helical" evidence="8">
    <location>
        <begin position="250"/>
        <end position="270"/>
    </location>
</feature>
<accession>A0A3D8Q8P0</accession>
<feature type="transmembrane region" description="Helical" evidence="8">
    <location>
        <begin position="525"/>
        <end position="546"/>
    </location>
</feature>
<dbReference type="EMBL" id="PDLM01000018">
    <property type="protein sequence ID" value="RDW58040.1"/>
    <property type="molecule type" value="Genomic_DNA"/>
</dbReference>
<dbReference type="PANTHER" id="PTHR42718">
    <property type="entry name" value="MAJOR FACILITATOR SUPERFAMILY MULTIDRUG TRANSPORTER MFSC"/>
    <property type="match status" value="1"/>
</dbReference>